<dbReference type="EMBL" id="ADMC01000025">
    <property type="protein sequence ID" value="EHP46496.1"/>
    <property type="molecule type" value="Genomic_DNA"/>
</dbReference>
<feature type="domain" description="Endonuclease/exonuclease/phosphatase" evidence="1">
    <location>
        <begin position="29"/>
        <end position="273"/>
    </location>
</feature>
<dbReference type="Gene3D" id="3.60.10.10">
    <property type="entry name" value="Endonuclease/exonuclease/phosphatase"/>
    <property type="match status" value="1"/>
</dbReference>
<dbReference type="PATRIC" id="fig|742817.3.peg.2261"/>
<dbReference type="PANTHER" id="PTHR12121">
    <property type="entry name" value="CARBON CATABOLITE REPRESSOR PROTEIN 4"/>
    <property type="match status" value="1"/>
</dbReference>
<evidence type="ECO:0000313" key="2">
    <source>
        <dbReference type="EMBL" id="EHP46496.1"/>
    </source>
</evidence>
<dbReference type="PANTHER" id="PTHR12121:SF36">
    <property type="entry name" value="ENDONUCLEASE_EXONUCLEASE_PHOSPHATASE DOMAIN-CONTAINING PROTEIN"/>
    <property type="match status" value="1"/>
</dbReference>
<gene>
    <name evidence="2" type="ORF">HMPREF9449_02113</name>
</gene>
<comment type="caution">
    <text evidence="2">The sequence shown here is derived from an EMBL/GenBank/DDBJ whole genome shotgun (WGS) entry which is preliminary data.</text>
</comment>
<sequence length="284" mass="32431">MKNTLFIFGLFFLLGACCHKTHQTDLKIMSFNVRYDTPRDSMNNWQYRKEEAGKMLNYYAPDIVGMQEVLHNQLEDMKSRLPQYTAIGVGREDGKEGGEYNPLFFKTGRFEVLKSGNFSLSETPEKVGIKGWDAVCKRIATWAIFKDKESGVEFMALNTHLDHKGEVARQESARLLVKQITALAEGRPFVMTGDFNTIPDSDIIMLLTEGGKVKNAKLEAALVYGPEWTFHDFGRLPQTERTWIDYIFISPDIQVNKFRNITDIPNTGFLSDHNPVFAEITIQK</sequence>
<proteinExistence type="predicted"/>
<evidence type="ECO:0000313" key="3">
    <source>
        <dbReference type="Proteomes" id="UP000004892"/>
    </source>
</evidence>
<dbReference type="InterPro" id="IPR050410">
    <property type="entry name" value="CCR4/nocturin_mRNA_transcr"/>
</dbReference>
<name>H1DI84_9BACT</name>
<organism evidence="2 3">
    <name type="scientific">Odoribacter laneus YIT 12061</name>
    <dbReference type="NCBI Taxonomy" id="742817"/>
    <lineage>
        <taxon>Bacteria</taxon>
        <taxon>Pseudomonadati</taxon>
        <taxon>Bacteroidota</taxon>
        <taxon>Bacteroidia</taxon>
        <taxon>Bacteroidales</taxon>
        <taxon>Odoribacteraceae</taxon>
        <taxon>Odoribacter</taxon>
    </lineage>
</organism>
<dbReference type="SUPFAM" id="SSF56219">
    <property type="entry name" value="DNase I-like"/>
    <property type="match status" value="1"/>
</dbReference>
<dbReference type="AlphaFoldDB" id="H1DI84"/>
<protein>
    <recommendedName>
        <fullName evidence="1">Endonuclease/exonuclease/phosphatase domain-containing protein</fullName>
    </recommendedName>
</protein>
<dbReference type="InterPro" id="IPR036691">
    <property type="entry name" value="Endo/exonu/phosph_ase_sf"/>
</dbReference>
<dbReference type="HOGENOM" id="CLU_030508_1_0_10"/>
<dbReference type="CDD" id="cd09083">
    <property type="entry name" value="EEP-1"/>
    <property type="match status" value="1"/>
</dbReference>
<dbReference type="GO" id="GO:0000175">
    <property type="term" value="F:3'-5'-RNA exonuclease activity"/>
    <property type="evidence" value="ECO:0007669"/>
    <property type="project" value="TreeGrafter"/>
</dbReference>
<reference evidence="2 3" key="1">
    <citation type="submission" date="2012-01" db="EMBL/GenBank/DDBJ databases">
        <title>The Genome Sequence of Odoribacter laneus YIT 12061.</title>
        <authorList>
            <consortium name="The Broad Institute Genome Sequencing Platform"/>
            <person name="Earl A."/>
            <person name="Ward D."/>
            <person name="Feldgarden M."/>
            <person name="Gevers D."/>
            <person name="Morotomi M."/>
            <person name="Young S.K."/>
            <person name="Zeng Q."/>
            <person name="Gargeya S."/>
            <person name="Fitzgerald M."/>
            <person name="Haas B."/>
            <person name="Abouelleil A."/>
            <person name="Alvarado L."/>
            <person name="Arachchi H.M."/>
            <person name="Berlin A."/>
            <person name="Chapman S.B."/>
            <person name="Gearin G."/>
            <person name="Goldberg J."/>
            <person name="Griggs A."/>
            <person name="Gujja S."/>
            <person name="Hansen M."/>
            <person name="Heiman D."/>
            <person name="Howarth C."/>
            <person name="Larimer J."/>
            <person name="Lui A."/>
            <person name="MacDonald P.J.P."/>
            <person name="McCowen C."/>
            <person name="Montmayeur A."/>
            <person name="Murphy C."/>
            <person name="Neiman D."/>
            <person name="Pearson M."/>
            <person name="Priest M."/>
            <person name="Roberts A."/>
            <person name="Saif S."/>
            <person name="Shea T."/>
            <person name="Sisk P."/>
            <person name="Stolte C."/>
            <person name="Sykes S."/>
            <person name="Wortman J."/>
            <person name="Nusbaum C."/>
            <person name="Birren B."/>
        </authorList>
    </citation>
    <scope>NUCLEOTIDE SEQUENCE [LARGE SCALE GENOMIC DNA]</scope>
    <source>
        <strain evidence="2 3">YIT 12061</strain>
    </source>
</reference>
<dbReference type="Proteomes" id="UP000004892">
    <property type="component" value="Unassembled WGS sequence"/>
</dbReference>
<dbReference type="InterPro" id="IPR005135">
    <property type="entry name" value="Endo/exonuclease/phosphatase"/>
</dbReference>
<accession>H1DI84</accession>
<dbReference type="Pfam" id="PF03372">
    <property type="entry name" value="Exo_endo_phos"/>
    <property type="match status" value="1"/>
</dbReference>
<dbReference type="PROSITE" id="PS51257">
    <property type="entry name" value="PROKAR_LIPOPROTEIN"/>
    <property type="match status" value="1"/>
</dbReference>
<dbReference type="RefSeq" id="WP_009137260.1">
    <property type="nucleotide sequence ID" value="NZ_JH594596.1"/>
</dbReference>
<dbReference type="eggNOG" id="COG3568">
    <property type="taxonomic scope" value="Bacteria"/>
</dbReference>
<evidence type="ECO:0000259" key="1">
    <source>
        <dbReference type="Pfam" id="PF03372"/>
    </source>
</evidence>
<keyword evidence="3" id="KW-1185">Reference proteome</keyword>
<dbReference type="GeneID" id="98069667"/>
<dbReference type="STRING" id="742817.HMPREF9449_02113"/>